<keyword evidence="4" id="KW-0677">Repeat</keyword>
<dbReference type="GO" id="GO:0005634">
    <property type="term" value="C:nucleus"/>
    <property type="evidence" value="ECO:0000318"/>
    <property type="project" value="GO_Central"/>
</dbReference>
<keyword evidence="6" id="KW-0378">Hydrolase</keyword>
<reference evidence="9" key="2">
    <citation type="submission" date="2018-10" db="UniProtKB">
        <authorList>
            <consortium name="EnsemblPlants"/>
        </authorList>
    </citation>
    <scope>IDENTIFICATION</scope>
</reference>
<evidence type="ECO:0000313" key="10">
    <source>
        <dbReference type="Proteomes" id="UP000019116"/>
    </source>
</evidence>
<dbReference type="EnsemblPlants" id="TraesCS3A02G329100.1">
    <property type="protein sequence ID" value="TraesCS3A02G329100.1"/>
    <property type="gene ID" value="TraesCS3A02G329100"/>
</dbReference>
<dbReference type="GO" id="GO:0061608">
    <property type="term" value="F:nuclear import signal receptor activity"/>
    <property type="evidence" value="ECO:0000318"/>
    <property type="project" value="GO_Central"/>
</dbReference>
<keyword evidence="6" id="KW-0611">Plant defense</keyword>
<comment type="subcellular location">
    <subcellularLocation>
        <location evidence="1">Cytoplasm</location>
    </subcellularLocation>
</comment>
<dbReference type="InterPro" id="IPR016024">
    <property type="entry name" value="ARM-type_fold"/>
</dbReference>
<dbReference type="InterPro" id="IPR036041">
    <property type="entry name" value="Ribosome-inact_prot_sf"/>
</dbReference>
<dbReference type="GO" id="GO:0017148">
    <property type="term" value="P:negative regulation of translation"/>
    <property type="evidence" value="ECO:0007669"/>
    <property type="project" value="UniProtKB-KW"/>
</dbReference>
<dbReference type="Gramene" id="TraesCLE_scaffold_072701_01G000200.1">
    <property type="protein sequence ID" value="TraesCLE_scaffold_072701_01G000200.1"/>
    <property type="gene ID" value="TraesCLE_scaffold_072701_01G000200"/>
</dbReference>
<dbReference type="InterPro" id="IPR001494">
    <property type="entry name" value="Importin-beta_N"/>
</dbReference>
<evidence type="ECO:0000259" key="8">
    <source>
        <dbReference type="Pfam" id="PF03810"/>
    </source>
</evidence>
<dbReference type="GO" id="GO:0090729">
    <property type="term" value="F:toxin activity"/>
    <property type="evidence" value="ECO:0007669"/>
    <property type="project" value="UniProtKB-KW"/>
</dbReference>
<dbReference type="Gene3D" id="1.25.10.10">
    <property type="entry name" value="Leucine-rich Repeat Variant"/>
    <property type="match status" value="1"/>
</dbReference>
<dbReference type="Pfam" id="PF13513">
    <property type="entry name" value="HEAT_EZ"/>
    <property type="match status" value="1"/>
</dbReference>
<sequence length="981" mass="110714">MRGPIRLRASPRLGREAPPPRPQPLRARWFPLLPPLGAENLPHPQDVPTFSIQVDITEESFDHLMALLSKRMRDVCSLMLGEHPVTPPLVDGKDLFHIVKLCKGADGVEVLFRESDIYFSGFRPEKDPKYYVFNDVEIPSWIPSEILPYDSGYHKTVADISLGPHCFPATFKHLFNFTPKTFRTQTADRQNAVHWSMVNLSETRRIRSMERKVKRLLRIGRVDTVGASLDAKVHGWGHESSVLFAAASDDVNWEHIGCGEDLITLKFNRDALPIIIGRLKRAAEAAAATLNEITILIKTLSSIDSNQARNWEQLHYYSQLPNFHGISFELRQAAGLLLKNNLQLAFNAMPPSSQKYVKYELLTCIGTRHKQIRSTACTVISVLLQIVGFDKWADLFETLRLCFDSQDLNQKEGAAETIYKICENFPEDSIVDAGLRDLLIYDFVPRLMQLFESPHMSLRRLSLLCVNQCIFVVPSVCSSWTLLMERQLIPELYLETAINFVLLASNELDEDLALEACKFWYAFCQHVLTTCKLFRSYCDSSKGLQEVLPELIPTLVQKMVYTDHDDSLADIKEYESISIRDQDLKRHFHASRLHRFETGKENDKLAQTDDDGWKDREVAVLCLNTIAEGCMTGLYSHTPEIFHMLILLLDDKFPLVRRITCQTISRYSKFIVQSCDHEQFAKIIVGLLRRILDTNKKVQEAARSAFMTIGKDAAESNGMEIILEQLILELGKHQMRDLWLISEALCSLANVVGAKLNKVQHADELLAEHLHIVVPPLIEKWQQLQKSNKDILPLLECFTSIAQAAGSGFFQFAEPVFQNSLDLIKFQQLANADPAAPHDKDFIVYSLDLLLVLAEALGADTESLVCHTHVLPRLEEFLEVAAEQLIMQSVKAAPSVANNACWIIGELAMKFGQETSSPVVTTILSRLLPILRSSEGLDNIVVGNTAITLGRLSLVWPMTVSAHLKRSGTYSTGQNMQSVSK</sequence>
<evidence type="ECO:0000256" key="6">
    <source>
        <dbReference type="RuleBase" id="RU004915"/>
    </source>
</evidence>
<comment type="catalytic activity">
    <reaction evidence="6">
        <text>Endohydrolysis of the N-glycosidic bond at one specific adenosine on the 28S rRNA.</text>
        <dbReference type="EC" id="3.2.2.22"/>
    </reaction>
</comment>
<dbReference type="PaxDb" id="4565-Traes_3AL_43287C2CB.1"/>
<dbReference type="GO" id="GO:0005737">
    <property type="term" value="C:cytoplasm"/>
    <property type="evidence" value="ECO:0000318"/>
    <property type="project" value="GO_Central"/>
</dbReference>
<keyword evidence="6" id="KW-0652">Protein synthesis inhibitor</keyword>
<feature type="domain" description="Importin N-terminal" evidence="8">
    <location>
        <begin position="328"/>
        <end position="367"/>
    </location>
</feature>
<dbReference type="SUPFAM" id="SSF56371">
    <property type="entry name" value="Ribosome inactivating proteins (RIP)"/>
    <property type="match status" value="1"/>
</dbReference>
<protein>
    <submittedName>
        <fullName evidence="9">rRNA N-glycosidase</fullName>
    </submittedName>
</protein>
<evidence type="ECO:0000313" key="9">
    <source>
        <dbReference type="EnsemblPlants" id="TraesCS3A02G329100.1"/>
    </source>
</evidence>
<dbReference type="Gramene" id="TraesCAD_scaffold_094084_01G000200.1">
    <property type="protein sequence ID" value="TraesCAD_scaffold_094084_01G000200.1"/>
    <property type="gene ID" value="TraesCAD_scaffold_094084_01G000200"/>
</dbReference>
<dbReference type="OMA" id="CFDSGIE"/>
<proteinExistence type="inferred from homology"/>
<dbReference type="GO" id="GO:0031267">
    <property type="term" value="F:small GTPase binding"/>
    <property type="evidence" value="ECO:0007669"/>
    <property type="project" value="InterPro"/>
</dbReference>
<dbReference type="Gramene" id="TraesCS3A02G329100.1">
    <property type="protein sequence ID" value="TraesCS3A02G329100.1"/>
    <property type="gene ID" value="TraesCS3A02G329100"/>
</dbReference>
<keyword evidence="2" id="KW-0813">Transport</keyword>
<dbReference type="AlphaFoldDB" id="A0A3B6EK35"/>
<evidence type="ECO:0000256" key="7">
    <source>
        <dbReference type="SAM" id="MobiDB-lite"/>
    </source>
</evidence>
<dbReference type="Gramene" id="TraesWEE_scaffold_096375_01G000200.1">
    <property type="protein sequence ID" value="TraesWEE_scaffold_096375_01G000200.1"/>
    <property type="gene ID" value="TraesWEE_scaffold_096375_01G000200"/>
</dbReference>
<dbReference type="InterPro" id="IPR040122">
    <property type="entry name" value="Importin_beta"/>
</dbReference>
<keyword evidence="3" id="KW-0963">Cytoplasm</keyword>
<dbReference type="InterPro" id="IPR011989">
    <property type="entry name" value="ARM-like"/>
</dbReference>
<dbReference type="Proteomes" id="UP000019116">
    <property type="component" value="Chromosome 3A"/>
</dbReference>
<feature type="region of interest" description="Disordered" evidence="7">
    <location>
        <begin position="1"/>
        <end position="24"/>
    </location>
</feature>
<dbReference type="PANTHER" id="PTHR10527">
    <property type="entry name" value="IMPORTIN BETA"/>
    <property type="match status" value="1"/>
</dbReference>
<name>A0A3B6EK35_WHEAT</name>
<evidence type="ECO:0000256" key="4">
    <source>
        <dbReference type="ARBA" id="ARBA00022737"/>
    </source>
</evidence>
<evidence type="ECO:0000256" key="3">
    <source>
        <dbReference type="ARBA" id="ARBA00022490"/>
    </source>
</evidence>
<keyword evidence="6" id="KW-0800">Toxin</keyword>
<dbReference type="Pfam" id="PF03810">
    <property type="entry name" value="IBN_N"/>
    <property type="match status" value="1"/>
</dbReference>
<evidence type="ECO:0000256" key="2">
    <source>
        <dbReference type="ARBA" id="ARBA00022448"/>
    </source>
</evidence>
<comment type="similarity">
    <text evidence="6">Belongs to the ribosome-inactivating protein family.</text>
</comment>
<dbReference type="Gramene" id="TraesCS3A03G0790000.1">
    <property type="protein sequence ID" value="TraesCS3A03G0790000.1.CDS"/>
    <property type="gene ID" value="TraesCS3A03G0790000"/>
</dbReference>
<dbReference type="GO" id="GO:0006606">
    <property type="term" value="P:protein import into nucleus"/>
    <property type="evidence" value="ECO:0000318"/>
    <property type="project" value="GO_Central"/>
</dbReference>
<keyword evidence="10" id="KW-1185">Reference proteome</keyword>
<evidence type="ECO:0000256" key="1">
    <source>
        <dbReference type="ARBA" id="ARBA00004496"/>
    </source>
</evidence>
<dbReference type="GO" id="GO:0008139">
    <property type="term" value="F:nuclear localization sequence binding"/>
    <property type="evidence" value="ECO:0000318"/>
    <property type="project" value="GO_Central"/>
</dbReference>
<keyword evidence="5" id="KW-0653">Protein transport</keyword>
<dbReference type="GO" id="GO:0030598">
    <property type="term" value="F:rRNA N-glycosylase activity"/>
    <property type="evidence" value="ECO:0007669"/>
    <property type="project" value="UniProtKB-EC"/>
</dbReference>
<dbReference type="InterPro" id="IPR016138">
    <property type="entry name" value="Ribosome_inactivat_prot_sub1"/>
</dbReference>
<dbReference type="STRING" id="4565.A0A3B6EK35"/>
<organism evidence="9">
    <name type="scientific">Triticum aestivum</name>
    <name type="common">Wheat</name>
    <dbReference type="NCBI Taxonomy" id="4565"/>
    <lineage>
        <taxon>Eukaryota</taxon>
        <taxon>Viridiplantae</taxon>
        <taxon>Streptophyta</taxon>
        <taxon>Embryophyta</taxon>
        <taxon>Tracheophyta</taxon>
        <taxon>Spermatophyta</taxon>
        <taxon>Magnoliopsida</taxon>
        <taxon>Liliopsida</taxon>
        <taxon>Poales</taxon>
        <taxon>Poaceae</taxon>
        <taxon>BOP clade</taxon>
        <taxon>Pooideae</taxon>
        <taxon>Triticodae</taxon>
        <taxon>Triticeae</taxon>
        <taxon>Triticinae</taxon>
        <taxon>Triticum</taxon>
    </lineage>
</organism>
<reference evidence="9" key="1">
    <citation type="submission" date="2018-08" db="EMBL/GenBank/DDBJ databases">
        <authorList>
            <person name="Rossello M."/>
        </authorList>
    </citation>
    <scope>NUCLEOTIDE SEQUENCE [LARGE SCALE GENOMIC DNA]</scope>
    <source>
        <strain evidence="9">cv. Chinese Spring</strain>
    </source>
</reference>
<dbReference type="SMR" id="A0A3B6EK35"/>
<dbReference type="GO" id="GO:0006952">
    <property type="term" value="P:defense response"/>
    <property type="evidence" value="ECO:0007669"/>
    <property type="project" value="UniProtKB-KW"/>
</dbReference>
<dbReference type="Gene3D" id="3.40.420.10">
    <property type="entry name" value="Ricin (A subunit), domain 1"/>
    <property type="match status" value="1"/>
</dbReference>
<dbReference type="InterPro" id="IPR001574">
    <property type="entry name" value="Ribosome_inactivat_prot"/>
</dbReference>
<accession>A0A3B6EK35</accession>
<dbReference type="SUPFAM" id="SSF48371">
    <property type="entry name" value="ARM repeat"/>
    <property type="match status" value="1"/>
</dbReference>
<dbReference type="Pfam" id="PF00161">
    <property type="entry name" value="RIP"/>
    <property type="match status" value="1"/>
</dbReference>
<evidence type="ECO:0000256" key="5">
    <source>
        <dbReference type="ARBA" id="ARBA00022927"/>
    </source>
</evidence>